<sequence>MVLMTFKYICFIVPLLFFLSGITSAQERKRILTYRYVEQNNFPCPASDFELCYNGYAVNCCSNEDCPEGQVCCHNNEGCTIRCISAVLNGAAPAFEMTRANCDFLTMS</sequence>
<dbReference type="EMBL" id="BMAW01027736">
    <property type="protein sequence ID" value="GFU03617.1"/>
    <property type="molecule type" value="Genomic_DNA"/>
</dbReference>
<organism evidence="2 3">
    <name type="scientific">Nephila pilipes</name>
    <name type="common">Giant wood spider</name>
    <name type="synonym">Nephila maculata</name>
    <dbReference type="NCBI Taxonomy" id="299642"/>
    <lineage>
        <taxon>Eukaryota</taxon>
        <taxon>Metazoa</taxon>
        <taxon>Ecdysozoa</taxon>
        <taxon>Arthropoda</taxon>
        <taxon>Chelicerata</taxon>
        <taxon>Arachnida</taxon>
        <taxon>Araneae</taxon>
        <taxon>Araneomorphae</taxon>
        <taxon>Entelegynae</taxon>
        <taxon>Araneoidea</taxon>
        <taxon>Nephilidae</taxon>
        <taxon>Nephila</taxon>
    </lineage>
</organism>
<proteinExistence type="predicted"/>
<keyword evidence="1" id="KW-0732">Signal</keyword>
<accession>A0A8X6Q2X6</accession>
<reference evidence="2" key="1">
    <citation type="submission" date="2020-08" db="EMBL/GenBank/DDBJ databases">
        <title>Multicomponent nature underlies the extraordinary mechanical properties of spider dragline silk.</title>
        <authorList>
            <person name="Kono N."/>
            <person name="Nakamura H."/>
            <person name="Mori M."/>
            <person name="Yoshida Y."/>
            <person name="Ohtoshi R."/>
            <person name="Malay A.D."/>
            <person name="Moran D.A.P."/>
            <person name="Tomita M."/>
            <person name="Numata K."/>
            <person name="Arakawa K."/>
        </authorList>
    </citation>
    <scope>NUCLEOTIDE SEQUENCE</scope>
</reference>
<gene>
    <name evidence="2" type="ORF">NPIL_78321</name>
</gene>
<evidence type="ECO:0000313" key="2">
    <source>
        <dbReference type="EMBL" id="GFU03617.1"/>
    </source>
</evidence>
<comment type="caution">
    <text evidence="2">The sequence shown here is derived from an EMBL/GenBank/DDBJ whole genome shotgun (WGS) entry which is preliminary data.</text>
</comment>
<dbReference type="AlphaFoldDB" id="A0A8X6Q2X6"/>
<protein>
    <recommendedName>
        <fullName evidence="4">Spider venom protein</fullName>
    </recommendedName>
</protein>
<evidence type="ECO:0000256" key="1">
    <source>
        <dbReference type="SAM" id="SignalP"/>
    </source>
</evidence>
<feature type="signal peptide" evidence="1">
    <location>
        <begin position="1"/>
        <end position="25"/>
    </location>
</feature>
<keyword evidence="3" id="KW-1185">Reference proteome</keyword>
<feature type="chain" id="PRO_5036453460" description="Spider venom protein" evidence="1">
    <location>
        <begin position="26"/>
        <end position="108"/>
    </location>
</feature>
<evidence type="ECO:0008006" key="4">
    <source>
        <dbReference type="Google" id="ProtNLM"/>
    </source>
</evidence>
<name>A0A8X6Q2X6_NEPPI</name>
<dbReference type="Proteomes" id="UP000887013">
    <property type="component" value="Unassembled WGS sequence"/>
</dbReference>
<evidence type="ECO:0000313" key="3">
    <source>
        <dbReference type="Proteomes" id="UP000887013"/>
    </source>
</evidence>